<dbReference type="InterPro" id="IPR008769">
    <property type="entry name" value="PhaF_PhaI"/>
</dbReference>
<dbReference type="AlphaFoldDB" id="A0A1I6EKM4"/>
<gene>
    <name evidence="1" type="ORF">SAMN05660706_1565</name>
</gene>
<proteinExistence type="predicted"/>
<keyword evidence="2" id="KW-1185">Reference proteome</keyword>
<reference evidence="2" key="1">
    <citation type="submission" date="2016-10" db="EMBL/GenBank/DDBJ databases">
        <authorList>
            <person name="Varghese N."/>
            <person name="Submissions S."/>
        </authorList>
    </citation>
    <scope>NUCLEOTIDE SEQUENCE [LARGE SCALE GENOMIC DNA]</scope>
    <source>
        <strain evidence="2">DSM 3669</strain>
    </source>
</reference>
<name>A0A1I6EKM4_9FIRM</name>
<dbReference type="OrthoDB" id="2112578at2"/>
<dbReference type="Pfam" id="PF05597">
    <property type="entry name" value="Phasin"/>
    <property type="match status" value="1"/>
</dbReference>
<dbReference type="RefSeq" id="WP_092487881.1">
    <property type="nucleotide sequence ID" value="NZ_FOYM01000056.1"/>
</dbReference>
<sequence length="99" mass="11007">MQDTLRKMLHAGIGAFSMTREKASQIVNELVQKGQVNQEEAGAFIDDLIKKGEQEREALKQNIKGEVLQTTQNLGLVTREELNQLEARVAALEKTLGKS</sequence>
<dbReference type="NCBIfam" id="NF047773">
    <property type="entry name" value="phas_rel_Lepto"/>
    <property type="match status" value="1"/>
</dbReference>
<accession>A0A1I6EKM4</accession>
<dbReference type="EMBL" id="FOYM01000056">
    <property type="protein sequence ID" value="SFR18314.1"/>
    <property type="molecule type" value="Genomic_DNA"/>
</dbReference>
<dbReference type="STRING" id="39060.SAMN05660706_1565"/>
<evidence type="ECO:0000313" key="1">
    <source>
        <dbReference type="EMBL" id="SFR18314.1"/>
    </source>
</evidence>
<dbReference type="PANTHER" id="PTHR38664:SF1">
    <property type="entry name" value="SLR0058 PROTEIN"/>
    <property type="match status" value="1"/>
</dbReference>
<organism evidence="1 2">
    <name type="scientific">Desulfoscipio geothermicus DSM 3669</name>
    <dbReference type="NCBI Taxonomy" id="1121426"/>
    <lineage>
        <taxon>Bacteria</taxon>
        <taxon>Bacillati</taxon>
        <taxon>Bacillota</taxon>
        <taxon>Clostridia</taxon>
        <taxon>Eubacteriales</taxon>
        <taxon>Desulfallaceae</taxon>
        <taxon>Desulfoscipio</taxon>
    </lineage>
</organism>
<protein>
    <submittedName>
        <fullName evidence="1">Polyhydroxyalkanoate synthesis regulator phasin</fullName>
    </submittedName>
</protein>
<dbReference type="Proteomes" id="UP000199584">
    <property type="component" value="Unassembled WGS sequence"/>
</dbReference>
<evidence type="ECO:0000313" key="2">
    <source>
        <dbReference type="Proteomes" id="UP000199584"/>
    </source>
</evidence>
<dbReference type="PANTHER" id="PTHR38664">
    <property type="entry name" value="SLR0058 PROTEIN"/>
    <property type="match status" value="1"/>
</dbReference>